<dbReference type="GO" id="GO:0000976">
    <property type="term" value="F:transcription cis-regulatory region binding"/>
    <property type="evidence" value="ECO:0007669"/>
    <property type="project" value="TreeGrafter"/>
</dbReference>
<feature type="binding site" evidence="7">
    <location>
        <position position="95"/>
    </location>
    <ligand>
        <name>Zn(2+)</name>
        <dbReference type="ChEBI" id="CHEBI:29105"/>
    </ligand>
</feature>
<keyword evidence="3 7" id="KW-0862">Zinc</keyword>
<proteinExistence type="inferred from homology"/>
<dbReference type="RefSeq" id="WP_169625236.1">
    <property type="nucleotide sequence ID" value="NZ_JABBNT010000003.1"/>
</dbReference>
<dbReference type="Gene3D" id="3.30.1490.190">
    <property type="match status" value="1"/>
</dbReference>
<feature type="binding site" evidence="7">
    <location>
        <position position="92"/>
    </location>
    <ligand>
        <name>Zn(2+)</name>
        <dbReference type="ChEBI" id="CHEBI:29105"/>
    </ligand>
</feature>
<dbReference type="Gene3D" id="1.10.10.10">
    <property type="entry name" value="Winged helix-like DNA-binding domain superfamily/Winged helix DNA-binding domain"/>
    <property type="match status" value="1"/>
</dbReference>
<sequence>MTAQKDMPDGRALTKNETLVFSALEAADQPLSAYAILDRVRDRGVRAPVQVYRALDRLVASGLAHRLESLNAFVACAHPHCDARGQTAFAICERCGKVTEFADPALDGHLAAWADKADFDAHSTTVELHGLCSDCRAT</sequence>
<dbReference type="GO" id="GO:0003700">
    <property type="term" value="F:DNA-binding transcription factor activity"/>
    <property type="evidence" value="ECO:0007669"/>
    <property type="project" value="InterPro"/>
</dbReference>
<keyword evidence="5" id="KW-0238">DNA-binding</keyword>
<dbReference type="GO" id="GO:0008270">
    <property type="term" value="F:zinc ion binding"/>
    <property type="evidence" value="ECO:0007669"/>
    <property type="project" value="TreeGrafter"/>
</dbReference>
<accession>A0A7Y0E0C2</accession>
<evidence type="ECO:0000313" key="8">
    <source>
        <dbReference type="EMBL" id="NMM44846.1"/>
    </source>
</evidence>
<evidence type="ECO:0000256" key="1">
    <source>
        <dbReference type="ARBA" id="ARBA00007957"/>
    </source>
</evidence>
<dbReference type="PANTHER" id="PTHR33202:SF6">
    <property type="entry name" value="ZINC UPTAKE REGULATION PROTEIN"/>
    <property type="match status" value="1"/>
</dbReference>
<comment type="caution">
    <text evidence="8">The sequence shown here is derived from an EMBL/GenBank/DDBJ whole genome shotgun (WGS) entry which is preliminary data.</text>
</comment>
<dbReference type="InterPro" id="IPR036388">
    <property type="entry name" value="WH-like_DNA-bd_sf"/>
</dbReference>
<keyword evidence="4" id="KW-0805">Transcription regulation</keyword>
<evidence type="ECO:0000256" key="2">
    <source>
        <dbReference type="ARBA" id="ARBA00022491"/>
    </source>
</evidence>
<evidence type="ECO:0000256" key="5">
    <source>
        <dbReference type="ARBA" id="ARBA00023125"/>
    </source>
</evidence>
<name>A0A7Y0E0C2_9PROT</name>
<keyword evidence="7" id="KW-0479">Metal-binding</keyword>
<dbReference type="InterPro" id="IPR043135">
    <property type="entry name" value="Fur_C"/>
</dbReference>
<keyword evidence="6" id="KW-0804">Transcription</keyword>
<evidence type="ECO:0000256" key="3">
    <source>
        <dbReference type="ARBA" id="ARBA00022833"/>
    </source>
</evidence>
<dbReference type="EMBL" id="JABBNT010000003">
    <property type="protein sequence ID" value="NMM44846.1"/>
    <property type="molecule type" value="Genomic_DNA"/>
</dbReference>
<dbReference type="GO" id="GO:0005829">
    <property type="term" value="C:cytosol"/>
    <property type="evidence" value="ECO:0007669"/>
    <property type="project" value="TreeGrafter"/>
</dbReference>
<feature type="binding site" evidence="7">
    <location>
        <position position="135"/>
    </location>
    <ligand>
        <name>Zn(2+)</name>
        <dbReference type="ChEBI" id="CHEBI:29105"/>
    </ligand>
</feature>
<evidence type="ECO:0000256" key="7">
    <source>
        <dbReference type="PIRSR" id="PIRSR602481-1"/>
    </source>
</evidence>
<evidence type="ECO:0000256" key="6">
    <source>
        <dbReference type="ARBA" id="ARBA00023163"/>
    </source>
</evidence>
<dbReference type="Pfam" id="PF01475">
    <property type="entry name" value="FUR"/>
    <property type="match status" value="1"/>
</dbReference>
<dbReference type="InterPro" id="IPR036390">
    <property type="entry name" value="WH_DNA-bd_sf"/>
</dbReference>
<dbReference type="InterPro" id="IPR002481">
    <property type="entry name" value="FUR"/>
</dbReference>
<dbReference type="GO" id="GO:0045892">
    <property type="term" value="P:negative regulation of DNA-templated transcription"/>
    <property type="evidence" value="ECO:0007669"/>
    <property type="project" value="TreeGrafter"/>
</dbReference>
<dbReference type="GO" id="GO:1900376">
    <property type="term" value="P:regulation of secondary metabolite biosynthetic process"/>
    <property type="evidence" value="ECO:0007669"/>
    <property type="project" value="TreeGrafter"/>
</dbReference>
<protein>
    <submittedName>
        <fullName evidence="8">Transcriptional repressor</fullName>
    </submittedName>
</protein>
<dbReference type="AlphaFoldDB" id="A0A7Y0E0C2"/>
<keyword evidence="2" id="KW-0678">Repressor</keyword>
<gene>
    <name evidence="8" type="ORF">HH303_10185</name>
</gene>
<feature type="binding site" evidence="7">
    <location>
        <position position="132"/>
    </location>
    <ligand>
        <name>Zn(2+)</name>
        <dbReference type="ChEBI" id="CHEBI:29105"/>
    </ligand>
</feature>
<evidence type="ECO:0000313" key="9">
    <source>
        <dbReference type="Proteomes" id="UP000539372"/>
    </source>
</evidence>
<keyword evidence="9" id="KW-1185">Reference proteome</keyword>
<dbReference type="SUPFAM" id="SSF46785">
    <property type="entry name" value="Winged helix' DNA-binding domain"/>
    <property type="match status" value="1"/>
</dbReference>
<dbReference type="PANTHER" id="PTHR33202">
    <property type="entry name" value="ZINC UPTAKE REGULATION PROTEIN"/>
    <property type="match status" value="1"/>
</dbReference>
<comment type="similarity">
    <text evidence="1">Belongs to the Fur family.</text>
</comment>
<evidence type="ECO:0000256" key="4">
    <source>
        <dbReference type="ARBA" id="ARBA00023015"/>
    </source>
</evidence>
<comment type="cofactor">
    <cofactor evidence="7">
        <name>Zn(2+)</name>
        <dbReference type="ChEBI" id="CHEBI:29105"/>
    </cofactor>
    <text evidence="7">Binds 1 zinc ion per subunit.</text>
</comment>
<organism evidence="8 9">
    <name type="scientific">Pacificispira spongiicola</name>
    <dbReference type="NCBI Taxonomy" id="2729598"/>
    <lineage>
        <taxon>Bacteria</taxon>
        <taxon>Pseudomonadati</taxon>
        <taxon>Pseudomonadota</taxon>
        <taxon>Alphaproteobacteria</taxon>
        <taxon>Rhodospirillales</taxon>
        <taxon>Rhodospirillaceae</taxon>
        <taxon>Pacificispira</taxon>
    </lineage>
</organism>
<dbReference type="Proteomes" id="UP000539372">
    <property type="component" value="Unassembled WGS sequence"/>
</dbReference>
<reference evidence="8 9" key="1">
    <citation type="submission" date="2020-04" db="EMBL/GenBank/DDBJ databases">
        <title>Rhodospirillaceae bacterium KN72 isolated from deep sea.</title>
        <authorList>
            <person name="Zhang D.-C."/>
        </authorList>
    </citation>
    <scope>NUCLEOTIDE SEQUENCE [LARGE SCALE GENOMIC DNA]</scope>
    <source>
        <strain evidence="8 9">KN72</strain>
    </source>
</reference>